<gene>
    <name evidence="2" type="ORF">SNE35_22725</name>
</gene>
<comment type="caution">
    <text evidence="2">The sequence shown here is derived from an EMBL/GenBank/DDBJ whole genome shotgun (WGS) entry which is preliminary data.</text>
</comment>
<dbReference type="Proteomes" id="UP001285263">
    <property type="component" value="Unassembled WGS sequence"/>
</dbReference>
<organism evidence="2 3">
    <name type="scientific">Roseateles agri</name>
    <dbReference type="NCBI Taxonomy" id="3098619"/>
    <lineage>
        <taxon>Bacteria</taxon>
        <taxon>Pseudomonadati</taxon>
        <taxon>Pseudomonadota</taxon>
        <taxon>Betaproteobacteria</taxon>
        <taxon>Burkholderiales</taxon>
        <taxon>Sphaerotilaceae</taxon>
        <taxon>Roseateles</taxon>
    </lineage>
</organism>
<evidence type="ECO:0000313" key="3">
    <source>
        <dbReference type="Proteomes" id="UP001285263"/>
    </source>
</evidence>
<feature type="region of interest" description="Disordered" evidence="1">
    <location>
        <begin position="92"/>
        <end position="112"/>
    </location>
</feature>
<protein>
    <recommendedName>
        <fullName evidence="4">PH domain-containing protein</fullName>
    </recommendedName>
</protein>
<reference evidence="2 3" key="1">
    <citation type="submission" date="2023-11" db="EMBL/GenBank/DDBJ databases">
        <title>Paucibacter sp. nov., isolated from fresh soil in Korea.</title>
        <authorList>
            <person name="Le N.T.T."/>
        </authorList>
    </citation>
    <scope>NUCLEOTIDE SEQUENCE [LARGE SCALE GENOMIC DNA]</scope>
    <source>
        <strain evidence="2 3">R3-3</strain>
    </source>
</reference>
<sequence length="210" mass="21981">MSAPEAAIDWMRALTPVAAALTAVVAFRVTAQGTDQGHFLPFPGAHEGRLFLIGENGMRLDVQIADKKTLAAVLAHHDRFTFAGEVLAVTPASPAAGRDPHGKGGGGKVEATSEESKRLAAIALMFATELRALLDLMARMESDVPEADRATDEEWLDRTASATEVLSSGLAAMRKESGASGLAAEGIDSDLKVAAWAPTTTALSSRESRA</sequence>
<dbReference type="EMBL" id="JAXCLA010000007">
    <property type="protein sequence ID" value="MDY0747335.1"/>
    <property type="molecule type" value="Genomic_DNA"/>
</dbReference>
<dbReference type="RefSeq" id="WP_320425292.1">
    <property type="nucleotide sequence ID" value="NZ_JAXCLA010000007.1"/>
</dbReference>
<evidence type="ECO:0008006" key="4">
    <source>
        <dbReference type="Google" id="ProtNLM"/>
    </source>
</evidence>
<proteinExistence type="predicted"/>
<keyword evidence="3" id="KW-1185">Reference proteome</keyword>
<name>A0ABU5DM08_9BURK</name>
<accession>A0ABU5DM08</accession>
<evidence type="ECO:0000313" key="2">
    <source>
        <dbReference type="EMBL" id="MDY0747335.1"/>
    </source>
</evidence>
<evidence type="ECO:0000256" key="1">
    <source>
        <dbReference type="SAM" id="MobiDB-lite"/>
    </source>
</evidence>